<dbReference type="PANTHER" id="PTHR30399:SF1">
    <property type="entry name" value="UTP PYROPHOSPHATASE"/>
    <property type="match status" value="1"/>
</dbReference>
<dbReference type="Proteomes" id="UP000672097">
    <property type="component" value="Unassembled WGS sequence"/>
</dbReference>
<evidence type="ECO:0000259" key="2">
    <source>
        <dbReference type="Pfam" id="PF01863"/>
    </source>
</evidence>
<protein>
    <submittedName>
        <fullName evidence="3">M48 family metallopeptidase</fullName>
    </submittedName>
</protein>
<feature type="compositionally biased region" description="Low complexity" evidence="1">
    <location>
        <begin position="21"/>
        <end position="34"/>
    </location>
</feature>
<evidence type="ECO:0000313" key="3">
    <source>
        <dbReference type="EMBL" id="MBQ0935282.1"/>
    </source>
</evidence>
<sequence length="310" mass="34491">MSRFRLPLQLSLFDALLEPAEKPTAAPTPLSQAPAQPPRPPAPEHPRLTTLAPHAPGTVDHRHPQADREILLGESLVAYQLKRARRKSVGFVVSADGLVVTAPRWVGQSEIDKLLREKSAWLLRKLAEQQERRKRLESSRIEWRDGATLPFLGEPLRLVLNASGASAHLQSIPDAPAGEPRQALHLALPLSAEPQQIRDVVQSWLQRQAKQVFEARCQHFTMALGVTMKRLSLSSAQTRWGSATADGAIRLNWRLIHFGLPVIDYVVAHELAHLREMNHSPAFWEVVRSVVPDFATARESLAKDVLPPLG</sequence>
<evidence type="ECO:0000256" key="1">
    <source>
        <dbReference type="SAM" id="MobiDB-lite"/>
    </source>
</evidence>
<evidence type="ECO:0000313" key="4">
    <source>
        <dbReference type="Proteomes" id="UP000672097"/>
    </source>
</evidence>
<comment type="caution">
    <text evidence="3">The sequence shown here is derived from an EMBL/GenBank/DDBJ whole genome shotgun (WGS) entry which is preliminary data.</text>
</comment>
<dbReference type="Gene3D" id="3.30.2010.10">
    <property type="entry name" value="Metalloproteases ('zincins'), catalytic domain"/>
    <property type="match status" value="1"/>
</dbReference>
<dbReference type="Pfam" id="PF01863">
    <property type="entry name" value="YgjP-like"/>
    <property type="match status" value="1"/>
</dbReference>
<feature type="region of interest" description="Disordered" evidence="1">
    <location>
        <begin position="21"/>
        <end position="64"/>
    </location>
</feature>
<organism evidence="3 4">
    <name type="scientific">Ideonella paludis</name>
    <dbReference type="NCBI Taxonomy" id="1233411"/>
    <lineage>
        <taxon>Bacteria</taxon>
        <taxon>Pseudomonadati</taxon>
        <taxon>Pseudomonadota</taxon>
        <taxon>Betaproteobacteria</taxon>
        <taxon>Burkholderiales</taxon>
        <taxon>Sphaerotilaceae</taxon>
        <taxon>Ideonella</taxon>
    </lineage>
</organism>
<dbReference type="EMBL" id="JAGQDG010000003">
    <property type="protein sequence ID" value="MBQ0935282.1"/>
    <property type="molecule type" value="Genomic_DNA"/>
</dbReference>
<keyword evidence="4" id="KW-1185">Reference proteome</keyword>
<dbReference type="InterPro" id="IPR002725">
    <property type="entry name" value="YgjP-like_metallopeptidase"/>
</dbReference>
<proteinExistence type="predicted"/>
<accession>A0ABS5DVV0</accession>
<name>A0ABS5DVV0_9BURK</name>
<gene>
    <name evidence="3" type="ORF">KAK11_08085</name>
</gene>
<feature type="domain" description="YgjP-like metallopeptidase" evidence="2">
    <location>
        <begin position="88"/>
        <end position="303"/>
    </location>
</feature>
<dbReference type="RefSeq" id="WP_210808111.1">
    <property type="nucleotide sequence ID" value="NZ_JAGQDG010000003.1"/>
</dbReference>
<reference evidence="3 4" key="1">
    <citation type="submission" date="2021-04" db="EMBL/GenBank/DDBJ databases">
        <title>The genome sequence of type strain Ideonella paludis KCTC 32238.</title>
        <authorList>
            <person name="Liu Y."/>
        </authorList>
    </citation>
    <scope>NUCLEOTIDE SEQUENCE [LARGE SCALE GENOMIC DNA]</scope>
    <source>
        <strain evidence="3 4">KCTC 32238</strain>
    </source>
</reference>
<dbReference type="PANTHER" id="PTHR30399">
    <property type="entry name" value="UNCHARACTERIZED PROTEIN YGJP"/>
    <property type="match status" value="1"/>
</dbReference>
<dbReference type="InterPro" id="IPR053136">
    <property type="entry name" value="UTP_pyrophosphatase-like"/>
</dbReference>
<dbReference type="CDD" id="cd07344">
    <property type="entry name" value="M48_yhfN_like"/>
    <property type="match status" value="1"/>
</dbReference>